<sequence length="256" mass="27050">MSEPLISQQRDGAVAIIRFNRPDKLNALTLSMYDALGAAFAAAQADPEVRVMVLTGTGERAFCVGADLTESIPELASGRIDISAWDGAHMKGAGITKPVIAAVNGLCLGGGFEIMLATDLRIAAESAEFALPEPGIGVVPAGGTLVRLVRQVAYAHAMELMLTAERFDAASLLRMGVLNQVVPAEQVLPEALALAHRIAALSPVAIQLIKRATRELYDLPWPQAFAAEASLGQQAFTSADAQRGLSAFAERRKADF</sequence>
<evidence type="ECO:0000313" key="5">
    <source>
        <dbReference type="EMBL" id="MEY1660537.1"/>
    </source>
</evidence>
<evidence type="ECO:0000256" key="4">
    <source>
        <dbReference type="RuleBase" id="RU003707"/>
    </source>
</evidence>
<reference evidence="5 6" key="1">
    <citation type="submission" date="2024-07" db="EMBL/GenBank/DDBJ databases">
        <authorList>
            <person name="Ren Q."/>
        </authorList>
    </citation>
    <scope>NUCLEOTIDE SEQUENCE [LARGE SCALE GENOMIC DNA]</scope>
    <source>
        <strain evidence="5 6">REN37</strain>
    </source>
</reference>
<dbReference type="PROSITE" id="PS00166">
    <property type="entry name" value="ENOYL_COA_HYDRATASE"/>
    <property type="match status" value="1"/>
</dbReference>
<dbReference type="SUPFAM" id="SSF52096">
    <property type="entry name" value="ClpP/crotonase"/>
    <property type="match status" value="1"/>
</dbReference>
<dbReference type="InterPro" id="IPR029045">
    <property type="entry name" value="ClpP/crotonase-like_dom_sf"/>
</dbReference>
<name>A0ABV4ADN6_9GAMM</name>
<gene>
    <name evidence="5" type="ORF">AB5I84_00075</name>
</gene>
<dbReference type="InterPro" id="IPR001753">
    <property type="entry name" value="Enoyl-CoA_hydra/iso"/>
</dbReference>
<dbReference type="Gene3D" id="3.90.226.10">
    <property type="entry name" value="2-enoyl-CoA Hydratase, Chain A, domain 1"/>
    <property type="match status" value="1"/>
</dbReference>
<evidence type="ECO:0000256" key="3">
    <source>
        <dbReference type="ARBA" id="ARBA00023239"/>
    </source>
</evidence>
<accession>A0ABV4ADN6</accession>
<keyword evidence="6" id="KW-1185">Reference proteome</keyword>
<evidence type="ECO:0000256" key="1">
    <source>
        <dbReference type="ARBA" id="ARBA00005254"/>
    </source>
</evidence>
<dbReference type="Proteomes" id="UP001562065">
    <property type="component" value="Unassembled WGS sequence"/>
</dbReference>
<dbReference type="RefSeq" id="WP_369453785.1">
    <property type="nucleotide sequence ID" value="NZ_JBGCUO010000001.1"/>
</dbReference>
<proteinExistence type="inferred from homology"/>
<keyword evidence="3" id="KW-0456">Lyase</keyword>
<dbReference type="CDD" id="cd06558">
    <property type="entry name" value="crotonase-like"/>
    <property type="match status" value="1"/>
</dbReference>
<evidence type="ECO:0000313" key="6">
    <source>
        <dbReference type="Proteomes" id="UP001562065"/>
    </source>
</evidence>
<dbReference type="PANTHER" id="PTHR11941">
    <property type="entry name" value="ENOYL-COA HYDRATASE-RELATED"/>
    <property type="match status" value="1"/>
</dbReference>
<comment type="similarity">
    <text evidence="1 4">Belongs to the enoyl-CoA hydratase/isomerase family.</text>
</comment>
<dbReference type="InterPro" id="IPR018376">
    <property type="entry name" value="Enoyl-CoA_hyd/isom_CS"/>
</dbReference>
<keyword evidence="2" id="KW-0443">Lipid metabolism</keyword>
<comment type="caution">
    <text evidence="5">The sequence shown here is derived from an EMBL/GenBank/DDBJ whole genome shotgun (WGS) entry which is preliminary data.</text>
</comment>
<dbReference type="PANTHER" id="PTHR11941:SF169">
    <property type="entry name" value="(7AS)-7A-METHYL-1,5-DIOXO-2,3,5,6,7,7A-HEXAHYDRO-1H-INDENE-CARBOXYL-COA HYDROLASE"/>
    <property type="match status" value="1"/>
</dbReference>
<protein>
    <submittedName>
        <fullName evidence="5">Enoyl-CoA hydratase/isomerase family protein</fullName>
    </submittedName>
</protein>
<dbReference type="EMBL" id="JBGCUO010000001">
    <property type="protein sequence ID" value="MEY1660537.1"/>
    <property type="molecule type" value="Genomic_DNA"/>
</dbReference>
<evidence type="ECO:0000256" key="2">
    <source>
        <dbReference type="ARBA" id="ARBA00023098"/>
    </source>
</evidence>
<dbReference type="Pfam" id="PF00378">
    <property type="entry name" value="ECH_1"/>
    <property type="match status" value="1"/>
</dbReference>
<organism evidence="5 6">
    <name type="scientific">Isoalcanivorax beigongshangi</name>
    <dbReference type="NCBI Taxonomy" id="3238810"/>
    <lineage>
        <taxon>Bacteria</taxon>
        <taxon>Pseudomonadati</taxon>
        <taxon>Pseudomonadota</taxon>
        <taxon>Gammaproteobacteria</taxon>
        <taxon>Oceanospirillales</taxon>
        <taxon>Alcanivoracaceae</taxon>
        <taxon>Isoalcanivorax</taxon>
    </lineage>
</organism>